<protein>
    <recommendedName>
        <fullName evidence="4">Lipocalin/cytosolic fatty-acid binding domain-containing protein</fullName>
    </recommendedName>
</protein>
<dbReference type="EnsemblMetazoa" id="XM_019898042.1">
    <property type="protein sequence ID" value="XP_019753601.1"/>
    <property type="gene ID" value="LOC109532904"/>
</dbReference>
<dbReference type="EnsemblMetazoa" id="XM_019909750.1">
    <property type="protein sequence ID" value="XP_019765309.1"/>
    <property type="gene ID" value="LOC109541065"/>
</dbReference>
<dbReference type="GO" id="GO:0000302">
    <property type="term" value="P:response to reactive oxygen species"/>
    <property type="evidence" value="ECO:0007669"/>
    <property type="project" value="TreeGrafter"/>
</dbReference>
<evidence type="ECO:0000256" key="3">
    <source>
        <dbReference type="SAM" id="SignalP"/>
    </source>
</evidence>
<evidence type="ECO:0000256" key="1">
    <source>
        <dbReference type="ARBA" id="ARBA00023157"/>
    </source>
</evidence>
<dbReference type="EnsemblMetazoa" id="XM_019909749.1">
    <property type="protein sequence ID" value="XP_019765308.1"/>
    <property type="gene ID" value="LOC109541065"/>
</dbReference>
<dbReference type="GO" id="GO:0005737">
    <property type="term" value="C:cytoplasm"/>
    <property type="evidence" value="ECO:0007669"/>
    <property type="project" value="TreeGrafter"/>
</dbReference>
<keyword evidence="3" id="KW-0732">Signal</keyword>
<feature type="compositionally biased region" description="Low complexity" evidence="2">
    <location>
        <begin position="256"/>
        <end position="267"/>
    </location>
</feature>
<dbReference type="PROSITE" id="PS00213">
    <property type="entry name" value="LIPOCALIN"/>
    <property type="match status" value="1"/>
</dbReference>
<accession>A0AAR5NZC4</accession>
<feature type="chain" id="PRO_5044712580" description="Lipocalin/cytosolic fatty-acid binding domain-containing protein" evidence="3">
    <location>
        <begin position="25"/>
        <end position="292"/>
    </location>
</feature>
<reference evidence="6" key="1">
    <citation type="journal article" date="2013" name="Genome Biol.">
        <title>Draft genome of the mountain pine beetle, Dendroctonus ponderosae Hopkins, a major forest pest.</title>
        <authorList>
            <person name="Keeling C.I."/>
            <person name="Yuen M.M."/>
            <person name="Liao N.Y."/>
            <person name="Docking T.R."/>
            <person name="Chan S.K."/>
            <person name="Taylor G.A."/>
            <person name="Palmquist D.L."/>
            <person name="Jackman S.D."/>
            <person name="Nguyen A."/>
            <person name="Li M."/>
            <person name="Henderson H."/>
            <person name="Janes J.K."/>
            <person name="Zhao Y."/>
            <person name="Pandoh P."/>
            <person name="Moore R."/>
            <person name="Sperling F.A."/>
            <person name="Huber D.P."/>
            <person name="Birol I."/>
            <person name="Jones S.J."/>
            <person name="Bohlmann J."/>
        </authorList>
    </citation>
    <scope>NUCLEOTIDE SEQUENCE</scope>
</reference>
<dbReference type="RefSeq" id="XP_019765309.1">
    <property type="nucleotide sequence ID" value="XM_019909750.2"/>
</dbReference>
<keyword evidence="1" id="KW-1015">Disulfide bond</keyword>
<proteinExistence type="predicted"/>
<evidence type="ECO:0000313" key="6">
    <source>
        <dbReference type="Proteomes" id="UP000019118"/>
    </source>
</evidence>
<evidence type="ECO:0000259" key="4">
    <source>
        <dbReference type="Pfam" id="PF08212"/>
    </source>
</evidence>
<dbReference type="InterPro" id="IPR022272">
    <property type="entry name" value="Lipocalin_CS"/>
</dbReference>
<dbReference type="Gene3D" id="2.40.128.20">
    <property type="match status" value="1"/>
</dbReference>
<feature type="region of interest" description="Disordered" evidence="2">
    <location>
        <begin position="239"/>
        <end position="292"/>
    </location>
</feature>
<dbReference type="InterPro" id="IPR000566">
    <property type="entry name" value="Lipocln_cytosolic_FA-bd_dom"/>
</dbReference>
<dbReference type="SUPFAM" id="SSF50814">
    <property type="entry name" value="Lipocalins"/>
    <property type="match status" value="1"/>
</dbReference>
<dbReference type="GO" id="GO:0031409">
    <property type="term" value="F:pigment binding"/>
    <property type="evidence" value="ECO:0007669"/>
    <property type="project" value="InterPro"/>
</dbReference>
<dbReference type="AlphaFoldDB" id="A0AAR5NZC4"/>
<feature type="compositionally biased region" description="Polar residues" evidence="2">
    <location>
        <begin position="268"/>
        <end position="285"/>
    </location>
</feature>
<dbReference type="Proteomes" id="UP000019118">
    <property type="component" value="Unassembled WGS sequence"/>
</dbReference>
<dbReference type="Pfam" id="PF08212">
    <property type="entry name" value="Lipocalin_2"/>
    <property type="match status" value="1"/>
</dbReference>
<dbReference type="PANTHER" id="PTHR10612:SF34">
    <property type="entry name" value="APOLIPOPROTEIN D"/>
    <property type="match status" value="1"/>
</dbReference>
<feature type="domain" description="Lipocalin/cytosolic fatty-acid binding" evidence="4">
    <location>
        <begin position="42"/>
        <end position="160"/>
    </location>
</feature>
<dbReference type="RefSeq" id="XP_019765308.1">
    <property type="nucleotide sequence ID" value="XM_019909749.2"/>
</dbReference>
<keyword evidence="6" id="KW-1185">Reference proteome</keyword>
<dbReference type="InterPro" id="IPR003057">
    <property type="entry name" value="Invtbrt_color"/>
</dbReference>
<reference evidence="5" key="2">
    <citation type="submission" date="2024-08" db="UniProtKB">
        <authorList>
            <consortium name="EnsemblMetazoa"/>
        </authorList>
    </citation>
    <scope>IDENTIFICATION</scope>
</reference>
<sequence>MDHKISSTMYWLYILFCLATFCQAQIPSFGFCPEYLPMANFDMNRFLGKWYEAERYFQFSEVASRCVVADYAVGPNGKIYISNEVTNRFTGVKRVIGGHMDLTGKKSEGRLAVKYDTTPISTTSTLTILDTDYDNYAVIWSCSGLGPINAQSAWLMTRERIPDATTLQKAYGVLDANKISRTFFVKTDQEGCAIAASDLNAALGIASSSTNVEQADNRERLSVRAQPIAELLMKKGQVDEKNETVEATTNSGEGITSTAEEAQTTSADGGNTKTPIEGSKASSLLANLIEKA</sequence>
<feature type="compositionally biased region" description="Polar residues" evidence="2">
    <location>
        <begin position="245"/>
        <end position="255"/>
    </location>
</feature>
<evidence type="ECO:0000313" key="5">
    <source>
        <dbReference type="EnsemblMetazoa" id="XP_019753601.1"/>
    </source>
</evidence>
<name>A0AAR5NZC4_DENPD</name>
<dbReference type="PANTHER" id="PTHR10612">
    <property type="entry name" value="APOLIPOPROTEIN D"/>
    <property type="match status" value="1"/>
</dbReference>
<dbReference type="KEGG" id="dpa:109541065"/>
<evidence type="ECO:0000256" key="2">
    <source>
        <dbReference type="SAM" id="MobiDB-lite"/>
    </source>
</evidence>
<feature type="signal peptide" evidence="3">
    <location>
        <begin position="1"/>
        <end position="24"/>
    </location>
</feature>
<dbReference type="InterPro" id="IPR012674">
    <property type="entry name" value="Calycin"/>
</dbReference>
<dbReference type="FunFam" id="2.40.128.20:FF:000026">
    <property type="entry name" value="Apolipoprotein D-like Protein"/>
    <property type="match status" value="1"/>
</dbReference>
<dbReference type="EnsemblMetazoa" id="XM_019898041.1">
    <property type="protein sequence ID" value="XP_019753600.1"/>
    <property type="gene ID" value="LOC109532904"/>
</dbReference>
<dbReference type="PRINTS" id="PR01273">
    <property type="entry name" value="INVTBRTCOLOR"/>
</dbReference>
<dbReference type="GO" id="GO:0006629">
    <property type="term" value="P:lipid metabolic process"/>
    <property type="evidence" value="ECO:0007669"/>
    <property type="project" value="TreeGrafter"/>
</dbReference>
<dbReference type="GeneID" id="109541065"/>
<organism evidence="5 6">
    <name type="scientific">Dendroctonus ponderosae</name>
    <name type="common">Mountain pine beetle</name>
    <dbReference type="NCBI Taxonomy" id="77166"/>
    <lineage>
        <taxon>Eukaryota</taxon>
        <taxon>Metazoa</taxon>
        <taxon>Ecdysozoa</taxon>
        <taxon>Arthropoda</taxon>
        <taxon>Hexapoda</taxon>
        <taxon>Insecta</taxon>
        <taxon>Pterygota</taxon>
        <taxon>Neoptera</taxon>
        <taxon>Endopterygota</taxon>
        <taxon>Coleoptera</taxon>
        <taxon>Polyphaga</taxon>
        <taxon>Cucujiformia</taxon>
        <taxon>Curculionidae</taxon>
        <taxon>Scolytinae</taxon>
        <taxon>Dendroctonus</taxon>
    </lineage>
</organism>